<evidence type="ECO:0000313" key="1">
    <source>
        <dbReference type="EMBL" id="OGK39512.1"/>
    </source>
</evidence>
<comment type="caution">
    <text evidence="1">The sequence shown here is derived from an EMBL/GenBank/DDBJ whole genome shotgun (WGS) entry which is preliminary data.</text>
</comment>
<protein>
    <submittedName>
        <fullName evidence="1">Uncharacterized protein</fullName>
    </submittedName>
</protein>
<dbReference type="STRING" id="1802055.A3A74_00635"/>
<reference evidence="1 2" key="1">
    <citation type="journal article" date="2016" name="Nat. Commun.">
        <title>Thousands of microbial genomes shed light on interconnected biogeochemical processes in an aquifer system.</title>
        <authorList>
            <person name="Anantharaman K."/>
            <person name="Brown C.T."/>
            <person name="Hug L.A."/>
            <person name="Sharon I."/>
            <person name="Castelle C.J."/>
            <person name="Probst A.J."/>
            <person name="Thomas B.C."/>
            <person name="Singh A."/>
            <person name="Wilkins M.J."/>
            <person name="Karaoz U."/>
            <person name="Brodie E.L."/>
            <person name="Williams K.H."/>
            <person name="Hubbard S.S."/>
            <person name="Banfield J.F."/>
        </authorList>
    </citation>
    <scope>NUCLEOTIDE SEQUENCE [LARGE SCALE GENOMIC DNA]</scope>
</reference>
<evidence type="ECO:0000313" key="2">
    <source>
        <dbReference type="Proteomes" id="UP000179270"/>
    </source>
</evidence>
<dbReference type="AlphaFoldDB" id="A0A1F7I899"/>
<dbReference type="Proteomes" id="UP000179270">
    <property type="component" value="Unassembled WGS sequence"/>
</dbReference>
<sequence>MVERGKGLGFGGCGVHPEILPPQQWESVVLINNYNDPLSGRLFNQGKEGKLWNIPVGTGSYILSFNPKPDVRFEDNLQKPYFIPSQYLVVV</sequence>
<dbReference type="EMBL" id="MGAF01000048">
    <property type="protein sequence ID" value="OGK39512.1"/>
    <property type="molecule type" value="Genomic_DNA"/>
</dbReference>
<name>A0A1F7I899_9BACT</name>
<organism evidence="1 2">
    <name type="scientific">Candidatus Roizmanbacteria bacterium RIFCSPLOWO2_01_FULL_35_13</name>
    <dbReference type="NCBI Taxonomy" id="1802055"/>
    <lineage>
        <taxon>Bacteria</taxon>
        <taxon>Candidatus Roizmaniibacteriota</taxon>
    </lineage>
</organism>
<accession>A0A1F7I899</accession>
<gene>
    <name evidence="1" type="ORF">A3A74_00635</name>
</gene>
<proteinExistence type="predicted"/>